<dbReference type="OrthoDB" id="664536at2"/>
<accession>A0A558R7W6</accession>
<evidence type="ECO:0000256" key="1">
    <source>
        <dbReference type="SAM" id="Phobius"/>
    </source>
</evidence>
<keyword evidence="3" id="KW-1185">Reference proteome</keyword>
<reference evidence="2 3" key="1">
    <citation type="submission" date="2019-07" db="EMBL/GenBank/DDBJ databases">
        <title>Sphingomonas solaris sp. nov., isolated from a solar panel from Boston, Massachusetts.</title>
        <authorList>
            <person name="Tanner K."/>
            <person name="Pascual J."/>
            <person name="Mancuso C."/>
            <person name="Pereto J."/>
            <person name="Khalil A."/>
            <person name="Vilanova C."/>
        </authorList>
    </citation>
    <scope>NUCLEOTIDE SEQUENCE [LARGE SCALE GENOMIC DNA]</scope>
    <source>
        <strain evidence="2 3">R4DWN</strain>
    </source>
</reference>
<evidence type="ECO:0000313" key="2">
    <source>
        <dbReference type="EMBL" id="TVV75485.1"/>
    </source>
</evidence>
<keyword evidence="1" id="KW-0472">Membrane</keyword>
<keyword evidence="1" id="KW-1133">Transmembrane helix</keyword>
<dbReference type="EMBL" id="VNIM01000020">
    <property type="protein sequence ID" value="TVV75485.1"/>
    <property type="molecule type" value="Genomic_DNA"/>
</dbReference>
<feature type="transmembrane region" description="Helical" evidence="1">
    <location>
        <begin position="17"/>
        <end position="34"/>
    </location>
</feature>
<name>A0A558R7W6_9SPHN</name>
<dbReference type="InterPro" id="IPR025570">
    <property type="entry name" value="DUF4337"/>
</dbReference>
<comment type="caution">
    <text evidence="2">The sequence shown here is derived from an EMBL/GenBank/DDBJ whole genome shotgun (WGS) entry which is preliminary data.</text>
</comment>
<dbReference type="AlphaFoldDB" id="A0A558R7W6"/>
<dbReference type="RefSeq" id="WP_145149523.1">
    <property type="nucleotide sequence ID" value="NZ_VNIM01000020.1"/>
</dbReference>
<feature type="transmembrane region" description="Helical" evidence="1">
    <location>
        <begin position="150"/>
        <end position="173"/>
    </location>
</feature>
<gene>
    <name evidence="2" type="ORF">FOY91_07105</name>
</gene>
<evidence type="ECO:0000313" key="3">
    <source>
        <dbReference type="Proteomes" id="UP000318681"/>
    </source>
</evidence>
<dbReference type="Pfam" id="PF14235">
    <property type="entry name" value="DUF4337"/>
    <property type="match status" value="1"/>
</dbReference>
<feature type="transmembrane region" description="Helical" evidence="1">
    <location>
        <begin position="126"/>
        <end position="144"/>
    </location>
</feature>
<organism evidence="2 3">
    <name type="scientific">Alterirhizorhabdus solaris</name>
    <dbReference type="NCBI Taxonomy" id="2529389"/>
    <lineage>
        <taxon>Bacteria</taxon>
        <taxon>Pseudomonadati</taxon>
        <taxon>Pseudomonadota</taxon>
        <taxon>Alphaproteobacteria</taxon>
        <taxon>Sphingomonadales</taxon>
        <taxon>Rhizorhabdaceae</taxon>
        <taxon>Alterirhizorhabdus</taxon>
    </lineage>
</organism>
<protein>
    <submittedName>
        <fullName evidence="2">DUF4337 domain-containing protein</fullName>
    </submittedName>
</protein>
<dbReference type="Proteomes" id="UP000318681">
    <property type="component" value="Unassembled WGS sequence"/>
</dbReference>
<keyword evidence="1" id="KW-0812">Transmembrane</keyword>
<sequence length="183" mass="19120">MEANDIPGTGSRRLNRAIALTVVILSVSMALTKIKDDNIVQAMQADTAAKVDGWDEYQATRVKLHIEEVAATGYRLLPGPPAAGAARAAEANVARYSRETVALKAQAAAAAADYDRQGYRDDQFDLADGFASIALAVTAIATLLESWGLLGLAWTAGAAGIAFSMAGFVGWALHPGALVAFLT</sequence>
<proteinExistence type="predicted"/>